<sequence length="70" mass="7866">MVIFTSEGGGGDAVSWVCHLCDYRLTAETAEISRDLDEDDDEWWTTVVCADGAACKERQRKDPFADELHQ</sequence>
<dbReference type="RefSeq" id="WP_275809613.1">
    <property type="nucleotide sequence ID" value="NZ_JARHTQ010000003.1"/>
</dbReference>
<keyword evidence="2" id="KW-1185">Reference proteome</keyword>
<dbReference type="Proteomes" id="UP001220022">
    <property type="component" value="Unassembled WGS sequence"/>
</dbReference>
<reference evidence="1 2" key="1">
    <citation type="submission" date="2023-03" db="EMBL/GenBank/DDBJ databases">
        <title>Draft genome sequence of type strain Streptomyces ferralitis JCM 14344.</title>
        <authorList>
            <person name="Klaysubun C."/>
            <person name="Duangmal K."/>
        </authorList>
    </citation>
    <scope>NUCLEOTIDE SEQUENCE [LARGE SCALE GENOMIC DNA]</scope>
    <source>
        <strain evidence="1 2">JCM 14344</strain>
    </source>
</reference>
<comment type="caution">
    <text evidence="1">The sequence shown here is derived from an EMBL/GenBank/DDBJ whole genome shotgun (WGS) entry which is preliminary data.</text>
</comment>
<evidence type="ECO:0000313" key="1">
    <source>
        <dbReference type="EMBL" id="MDF2255353.1"/>
    </source>
</evidence>
<proteinExistence type="predicted"/>
<dbReference type="EMBL" id="JARHTQ010000003">
    <property type="protein sequence ID" value="MDF2255353.1"/>
    <property type="molecule type" value="Genomic_DNA"/>
</dbReference>
<protein>
    <submittedName>
        <fullName evidence="1">Uncharacterized protein</fullName>
    </submittedName>
</protein>
<organism evidence="1 2">
    <name type="scientific">Streptantibioticus ferralitis</name>
    <dbReference type="NCBI Taxonomy" id="236510"/>
    <lineage>
        <taxon>Bacteria</taxon>
        <taxon>Bacillati</taxon>
        <taxon>Actinomycetota</taxon>
        <taxon>Actinomycetes</taxon>
        <taxon>Kitasatosporales</taxon>
        <taxon>Streptomycetaceae</taxon>
        <taxon>Streptantibioticus</taxon>
    </lineage>
</organism>
<name>A0ABT5YUS1_9ACTN</name>
<gene>
    <name evidence="1" type="ORF">P2L57_06320</name>
</gene>
<evidence type="ECO:0000313" key="2">
    <source>
        <dbReference type="Proteomes" id="UP001220022"/>
    </source>
</evidence>
<accession>A0ABT5YUS1</accession>